<dbReference type="InterPro" id="IPR029052">
    <property type="entry name" value="Metallo-depent_PP-like"/>
</dbReference>
<feature type="signal peptide" evidence="1">
    <location>
        <begin position="1"/>
        <end position="22"/>
    </location>
</feature>
<dbReference type="Gene3D" id="3.60.21.10">
    <property type="match status" value="1"/>
</dbReference>
<evidence type="ECO:0000313" key="3">
    <source>
        <dbReference type="EMBL" id="MFC0321638.1"/>
    </source>
</evidence>
<keyword evidence="4" id="KW-1185">Reference proteome</keyword>
<organism evidence="3 4">
    <name type="scientific">Olivibacter oleidegradans</name>
    <dbReference type="NCBI Taxonomy" id="760123"/>
    <lineage>
        <taxon>Bacteria</taxon>
        <taxon>Pseudomonadati</taxon>
        <taxon>Bacteroidota</taxon>
        <taxon>Sphingobacteriia</taxon>
        <taxon>Sphingobacteriales</taxon>
        <taxon>Sphingobacteriaceae</taxon>
        <taxon>Olivibacter</taxon>
    </lineage>
</organism>
<sequence>MKRIFSILLTLNLFFFIKIATAQEAYRKPALEQKDSWSMIMIPDPQNYVKWSRNQPILDLMMAWIEENIDTLNIKMVMCVGDLVEQNDIINRGEDGNQSAERQWEAIARSFGKLDGKVPYITATGNHDYSIDREGKRSSQFNKFFKIDKNWMNRKIIAQNGTNEIGEPTLENSAYEMRSLNGKDYLFLTIEFAPRDTVLTWAKTIANMEQYKNHRIVLMTHAYLNNKDERTTGKPKWFVYEPYSIHNRIQKSPTIELPSANNGKHIWEKLVQPASNIELVLCGHISGEGYRADKNDAGKKVHQMLFDAQSMGGGHRNGNGGDGWLRILEFFPDNKTVKVKTFSPFFAASPTTQQFAWKTDSRNEFIIEFD</sequence>
<protein>
    <submittedName>
        <fullName evidence="3">Metallophosphoesterase</fullName>
    </submittedName>
</protein>
<accession>A0ABV6HRX5</accession>
<feature type="chain" id="PRO_5047145025" evidence="1">
    <location>
        <begin position="23"/>
        <end position="370"/>
    </location>
</feature>
<comment type="caution">
    <text evidence="3">The sequence shown here is derived from an EMBL/GenBank/DDBJ whole genome shotgun (WGS) entry which is preliminary data.</text>
</comment>
<dbReference type="InterPro" id="IPR004843">
    <property type="entry name" value="Calcineurin-like_PHP"/>
</dbReference>
<dbReference type="Proteomes" id="UP001589774">
    <property type="component" value="Unassembled WGS sequence"/>
</dbReference>
<dbReference type="InterPro" id="IPR051918">
    <property type="entry name" value="STPP_CPPED1"/>
</dbReference>
<dbReference type="PANTHER" id="PTHR43143">
    <property type="entry name" value="METALLOPHOSPHOESTERASE, CALCINEURIN SUPERFAMILY"/>
    <property type="match status" value="1"/>
</dbReference>
<evidence type="ECO:0000256" key="1">
    <source>
        <dbReference type="SAM" id="SignalP"/>
    </source>
</evidence>
<gene>
    <name evidence="3" type="ORF">ACFFI0_25220</name>
</gene>
<dbReference type="Pfam" id="PF00149">
    <property type="entry name" value="Metallophos"/>
    <property type="match status" value="1"/>
</dbReference>
<reference evidence="3 4" key="1">
    <citation type="submission" date="2024-09" db="EMBL/GenBank/DDBJ databases">
        <authorList>
            <person name="Sun Q."/>
            <person name="Mori K."/>
        </authorList>
    </citation>
    <scope>NUCLEOTIDE SEQUENCE [LARGE SCALE GENOMIC DNA]</scope>
    <source>
        <strain evidence="3 4">CCM 7765</strain>
    </source>
</reference>
<dbReference type="RefSeq" id="WP_149105380.1">
    <property type="nucleotide sequence ID" value="NZ_JBHLWO010000007.1"/>
</dbReference>
<evidence type="ECO:0000259" key="2">
    <source>
        <dbReference type="Pfam" id="PF00149"/>
    </source>
</evidence>
<feature type="domain" description="Calcineurin-like phosphoesterase" evidence="2">
    <location>
        <begin position="61"/>
        <end position="285"/>
    </location>
</feature>
<proteinExistence type="predicted"/>
<dbReference type="EMBL" id="JBHLWO010000007">
    <property type="protein sequence ID" value="MFC0321638.1"/>
    <property type="molecule type" value="Genomic_DNA"/>
</dbReference>
<evidence type="ECO:0000313" key="4">
    <source>
        <dbReference type="Proteomes" id="UP001589774"/>
    </source>
</evidence>
<dbReference type="PANTHER" id="PTHR43143:SF5">
    <property type="entry name" value="SECRETED PROTEIN"/>
    <property type="match status" value="1"/>
</dbReference>
<name>A0ABV6HRX5_9SPHI</name>
<dbReference type="SUPFAM" id="SSF56300">
    <property type="entry name" value="Metallo-dependent phosphatases"/>
    <property type="match status" value="1"/>
</dbReference>
<keyword evidence="1" id="KW-0732">Signal</keyword>